<evidence type="ECO:0000256" key="3">
    <source>
        <dbReference type="ARBA" id="ARBA00022475"/>
    </source>
</evidence>
<dbReference type="InterPro" id="IPR056953">
    <property type="entry name" value="CUT_N"/>
</dbReference>
<dbReference type="EMBL" id="UXUI01007255">
    <property type="protein sequence ID" value="VDD86564.1"/>
    <property type="molecule type" value="Genomic_DNA"/>
</dbReference>
<reference evidence="9 10" key="2">
    <citation type="submission" date="2018-10" db="EMBL/GenBank/DDBJ databases">
        <authorList>
            <consortium name="Pathogen Informatics"/>
        </authorList>
    </citation>
    <scope>NUCLEOTIDE SEQUENCE [LARGE SCALE GENOMIC DNA]</scope>
</reference>
<dbReference type="Proteomes" id="UP000274131">
    <property type="component" value="Unassembled WGS sequence"/>
</dbReference>
<organism evidence="11">
    <name type="scientific">Enterobius vermicularis</name>
    <name type="common">Human pinworm</name>
    <dbReference type="NCBI Taxonomy" id="51028"/>
    <lineage>
        <taxon>Eukaryota</taxon>
        <taxon>Metazoa</taxon>
        <taxon>Ecdysozoa</taxon>
        <taxon>Nematoda</taxon>
        <taxon>Chromadorea</taxon>
        <taxon>Rhabditida</taxon>
        <taxon>Spirurina</taxon>
        <taxon>Oxyuridomorpha</taxon>
        <taxon>Oxyuroidea</taxon>
        <taxon>Oxyuridae</taxon>
        <taxon>Enterobius</taxon>
    </lineage>
</organism>
<dbReference type="InterPro" id="IPR057475">
    <property type="entry name" value="CUT_C"/>
</dbReference>
<keyword evidence="2" id="KW-0193">Cuticle</keyword>
<sequence length="339" mass="38071">MENVLFIGVISAIKKMYKFVLLYLIFIGYVQCIPIDNGVEGEPEVECGPTSITVNFNTEKAFQGHVYVKGLYDDDACRNDEVGRLVAGITLPFDTCNVARTRSLNPRGIYVTTTVVISFHPLFVTKVDRAYRIQCFYQEADKTVSTQLEVSEITTALEGLITQVVPLPICRYEILDRGPTGQPVEFAEVGQEVYHKWTCESETVDSFCMVVHSCFVDDGNGDSVEVLNSEGCALDKFLIDNLDYPTDLTAGQETTVFKFADKTQLYYQCQIAITIKEPHSECPRPQCPEPVAFGAVKTKETPQKPYAQLRLLKKRFADFENVMDVRTEISTLDINDQVS</sequence>
<dbReference type="Pfam" id="PF25057">
    <property type="entry name" value="CUT_N"/>
    <property type="match status" value="1"/>
</dbReference>
<evidence type="ECO:0000256" key="5">
    <source>
        <dbReference type="ARBA" id="ARBA00022729"/>
    </source>
</evidence>
<feature type="domain" description="ZP" evidence="8">
    <location>
        <begin position="46"/>
        <end position="289"/>
    </location>
</feature>
<dbReference type="InterPro" id="IPR001507">
    <property type="entry name" value="ZP_dom"/>
</dbReference>
<dbReference type="AlphaFoldDB" id="A0A0N4UWW6"/>
<keyword evidence="4" id="KW-0812">Transmembrane</keyword>
<keyword evidence="5" id="KW-0732">Signal</keyword>
<dbReference type="WBParaSite" id="EVEC_0000199901-mRNA-1">
    <property type="protein sequence ID" value="EVEC_0000199901-mRNA-1"/>
    <property type="gene ID" value="EVEC_0000199901"/>
</dbReference>
<evidence type="ECO:0000256" key="1">
    <source>
        <dbReference type="ARBA" id="ARBA00004251"/>
    </source>
</evidence>
<comment type="subcellular location">
    <subcellularLocation>
        <location evidence="1">Cell membrane</location>
        <topology evidence="1">Single-pass type I membrane protein</topology>
    </subcellularLocation>
</comment>
<proteinExistence type="predicted"/>
<evidence type="ECO:0000313" key="10">
    <source>
        <dbReference type="Proteomes" id="UP000274131"/>
    </source>
</evidence>
<keyword evidence="7" id="KW-0472">Membrane</keyword>
<evidence type="ECO:0000256" key="7">
    <source>
        <dbReference type="ARBA" id="ARBA00023136"/>
    </source>
</evidence>
<accession>A0A0N4UWW6</accession>
<dbReference type="PROSITE" id="PS51034">
    <property type="entry name" value="ZP_2"/>
    <property type="match status" value="1"/>
</dbReference>
<evidence type="ECO:0000313" key="11">
    <source>
        <dbReference type="WBParaSite" id="EVEC_0000199901-mRNA-1"/>
    </source>
</evidence>
<reference evidence="11" key="1">
    <citation type="submission" date="2017-02" db="UniProtKB">
        <authorList>
            <consortium name="WormBaseParasite"/>
        </authorList>
    </citation>
    <scope>IDENTIFICATION</scope>
</reference>
<evidence type="ECO:0000259" key="8">
    <source>
        <dbReference type="PROSITE" id="PS51034"/>
    </source>
</evidence>
<dbReference type="PANTHER" id="PTHR22907">
    <property type="entry name" value="GH04558P"/>
    <property type="match status" value="1"/>
</dbReference>
<keyword evidence="10" id="KW-1185">Reference proteome</keyword>
<keyword evidence="6" id="KW-1133">Transmembrane helix</keyword>
<gene>
    <name evidence="9" type="ORF">EVEC_LOCUS1707</name>
</gene>
<dbReference type="STRING" id="51028.A0A0N4UWW6"/>
<evidence type="ECO:0000256" key="2">
    <source>
        <dbReference type="ARBA" id="ARBA00022460"/>
    </source>
</evidence>
<dbReference type="GO" id="GO:0005886">
    <property type="term" value="C:plasma membrane"/>
    <property type="evidence" value="ECO:0007669"/>
    <property type="project" value="UniProtKB-SubCell"/>
</dbReference>
<evidence type="ECO:0000256" key="6">
    <source>
        <dbReference type="ARBA" id="ARBA00022989"/>
    </source>
</evidence>
<dbReference type="PANTHER" id="PTHR22907:SF51">
    <property type="entry name" value="CUTICLIN-1"/>
    <property type="match status" value="1"/>
</dbReference>
<evidence type="ECO:0000313" key="9">
    <source>
        <dbReference type="EMBL" id="VDD86564.1"/>
    </source>
</evidence>
<protein>
    <submittedName>
        <fullName evidence="11">ZP domain-containing protein</fullName>
    </submittedName>
</protein>
<dbReference type="Pfam" id="PF25301">
    <property type="entry name" value="CUT_C"/>
    <property type="match status" value="1"/>
</dbReference>
<dbReference type="InterPro" id="IPR051962">
    <property type="entry name" value="Cuticlin"/>
</dbReference>
<name>A0A0N4UWW6_ENTVE</name>
<dbReference type="GO" id="GO:0042302">
    <property type="term" value="F:structural constituent of cuticle"/>
    <property type="evidence" value="ECO:0007669"/>
    <property type="project" value="UniProtKB-KW"/>
</dbReference>
<keyword evidence="3" id="KW-1003">Cell membrane</keyword>
<dbReference type="OrthoDB" id="6139674at2759"/>
<dbReference type="SMART" id="SM00241">
    <property type="entry name" value="ZP"/>
    <property type="match status" value="1"/>
</dbReference>
<evidence type="ECO:0000256" key="4">
    <source>
        <dbReference type="ARBA" id="ARBA00022692"/>
    </source>
</evidence>